<protein>
    <recommendedName>
        <fullName evidence="1">DUF3885 domain-containing protein</fullName>
    </recommendedName>
</protein>
<dbReference type="RefSeq" id="WP_088260707.1">
    <property type="nucleotide sequence ID" value="NZ_NIDE01000020.1"/>
</dbReference>
<comment type="caution">
    <text evidence="2">The sequence shown here is derived from an EMBL/GenBank/DDBJ whole genome shotgun (WGS) entry which is preliminary data.</text>
</comment>
<evidence type="ECO:0000313" key="3">
    <source>
        <dbReference type="Proteomes" id="UP000214646"/>
    </source>
</evidence>
<dbReference type="AlphaFoldDB" id="A0A225DAU1"/>
<evidence type="ECO:0000313" key="2">
    <source>
        <dbReference type="EMBL" id="OWK34416.1"/>
    </source>
</evidence>
<keyword evidence="3" id="KW-1185">Reference proteome</keyword>
<dbReference type="EMBL" id="NIDE01000020">
    <property type="protein sequence ID" value="OWK34416.1"/>
    <property type="molecule type" value="Genomic_DNA"/>
</dbReference>
<dbReference type="OrthoDB" id="8783685at2"/>
<feature type="domain" description="DUF3885" evidence="1">
    <location>
        <begin position="17"/>
        <end position="187"/>
    </location>
</feature>
<name>A0A225DAU1_9BACT</name>
<dbReference type="Proteomes" id="UP000214646">
    <property type="component" value="Unassembled WGS sequence"/>
</dbReference>
<dbReference type="InterPro" id="IPR024976">
    <property type="entry name" value="DUF3885"/>
</dbReference>
<evidence type="ECO:0000259" key="1">
    <source>
        <dbReference type="Pfam" id="PF13021"/>
    </source>
</evidence>
<gene>
    <name evidence="2" type="ORF">FRUB_10387</name>
</gene>
<reference evidence="3" key="1">
    <citation type="submission" date="2017-06" db="EMBL/GenBank/DDBJ databases">
        <title>Genome analysis of Fimbriiglobus ruber SP5, the first member of the order Planctomycetales with confirmed chitinolytic capability.</title>
        <authorList>
            <person name="Ravin N.V."/>
            <person name="Rakitin A.L."/>
            <person name="Ivanova A.A."/>
            <person name="Beletsky A.V."/>
            <person name="Kulichevskaya I.S."/>
            <person name="Mardanov A.V."/>
            <person name="Dedysh S.N."/>
        </authorList>
    </citation>
    <scope>NUCLEOTIDE SEQUENCE [LARGE SCALE GENOMIC DNA]</scope>
    <source>
        <strain evidence="3">SP5</strain>
    </source>
</reference>
<dbReference type="Pfam" id="PF13021">
    <property type="entry name" value="DUF3885"/>
    <property type="match status" value="1"/>
</dbReference>
<sequence>MGLLDQWEHQFPNCEPMAHLLKTVFKDRWVRFHSLPESKRYPEDETEYAVVLDRHNRVLSELANAERSLVLLTTEFSESPTPLLTRPELRALDPEAVPWRSIPMHELDGDFDNPNFWHVLASVREWHPGAFDPIVRLVANDVVPNVMIVNPDCRWLLHPYDGGMDVIAETSVERERLKLSHADWLSSEHDGL</sequence>
<organism evidence="2 3">
    <name type="scientific">Fimbriiglobus ruber</name>
    <dbReference type="NCBI Taxonomy" id="1908690"/>
    <lineage>
        <taxon>Bacteria</taxon>
        <taxon>Pseudomonadati</taxon>
        <taxon>Planctomycetota</taxon>
        <taxon>Planctomycetia</taxon>
        <taxon>Gemmatales</taxon>
        <taxon>Gemmataceae</taxon>
        <taxon>Fimbriiglobus</taxon>
    </lineage>
</organism>
<proteinExistence type="predicted"/>
<accession>A0A225DAU1</accession>